<keyword evidence="3" id="KW-1185">Reference proteome</keyword>
<dbReference type="Proteomes" id="UP001218218">
    <property type="component" value="Unassembled WGS sequence"/>
</dbReference>
<organism evidence="2 3">
    <name type="scientific">Mycena albidolilacea</name>
    <dbReference type="NCBI Taxonomy" id="1033008"/>
    <lineage>
        <taxon>Eukaryota</taxon>
        <taxon>Fungi</taxon>
        <taxon>Dikarya</taxon>
        <taxon>Basidiomycota</taxon>
        <taxon>Agaricomycotina</taxon>
        <taxon>Agaricomycetes</taxon>
        <taxon>Agaricomycetidae</taxon>
        <taxon>Agaricales</taxon>
        <taxon>Marasmiineae</taxon>
        <taxon>Mycenaceae</taxon>
        <taxon>Mycena</taxon>
    </lineage>
</organism>
<feature type="region of interest" description="Disordered" evidence="1">
    <location>
        <begin position="147"/>
        <end position="170"/>
    </location>
</feature>
<comment type="caution">
    <text evidence="2">The sequence shown here is derived from an EMBL/GenBank/DDBJ whole genome shotgun (WGS) entry which is preliminary data.</text>
</comment>
<sequence length="425" mass="46449">MTGKVCHLARGTTPGHLGGQWLPNFQDTQATTVVTPLARWEQGTDDGSSWTKPLWRKGPGVLSGIPPHAGTSTSRGNVYEGAGGREGLGYAPSRYSRTLSMENRIAAPHTEKTEESREGWNLEQTSGSPIGMRWIQAIPVGALKGMSGNKRPSSWSYRSNQATPKPRQLSQKKIHSMCSCTTGQLGTLQEHWKTIYHKLKELLSMTNFVDAVFAGLAEVVKDTGHGRLCLPPEPINSDWPVHWIPLLDTPKRQPGTHQEVLGAEERSSNGWEGGQNLITPGRSLGDIGGKHHQPEIREPIDLKNGFRAQHSRAHHPAIAKHQHERCPIRALMKESARAAEVLHAIPEKEQGPVSVLVVPVEGMTGRGRGVEEEPKAHIPEKGEVAQSKGHAGGKEKVVCCRRTGTKGLRALIKFRTQSPCFKGKA</sequence>
<evidence type="ECO:0000256" key="1">
    <source>
        <dbReference type="SAM" id="MobiDB-lite"/>
    </source>
</evidence>
<accession>A0AAD7ASR7</accession>
<dbReference type="AlphaFoldDB" id="A0AAD7ASR7"/>
<dbReference type="EMBL" id="JARIHO010000002">
    <property type="protein sequence ID" value="KAJ7367134.1"/>
    <property type="molecule type" value="Genomic_DNA"/>
</dbReference>
<feature type="region of interest" description="Disordered" evidence="1">
    <location>
        <begin position="366"/>
        <end position="390"/>
    </location>
</feature>
<feature type="compositionally biased region" description="Polar residues" evidence="1">
    <location>
        <begin position="150"/>
        <end position="169"/>
    </location>
</feature>
<evidence type="ECO:0000313" key="3">
    <source>
        <dbReference type="Proteomes" id="UP001218218"/>
    </source>
</evidence>
<protein>
    <submittedName>
        <fullName evidence="2">Uncharacterized protein</fullName>
    </submittedName>
</protein>
<reference evidence="2" key="1">
    <citation type="submission" date="2023-03" db="EMBL/GenBank/DDBJ databases">
        <title>Massive genome expansion in bonnet fungi (Mycena s.s.) driven by repeated elements and novel gene families across ecological guilds.</title>
        <authorList>
            <consortium name="Lawrence Berkeley National Laboratory"/>
            <person name="Harder C.B."/>
            <person name="Miyauchi S."/>
            <person name="Viragh M."/>
            <person name="Kuo A."/>
            <person name="Thoen E."/>
            <person name="Andreopoulos B."/>
            <person name="Lu D."/>
            <person name="Skrede I."/>
            <person name="Drula E."/>
            <person name="Henrissat B."/>
            <person name="Morin E."/>
            <person name="Kohler A."/>
            <person name="Barry K."/>
            <person name="LaButti K."/>
            <person name="Morin E."/>
            <person name="Salamov A."/>
            <person name="Lipzen A."/>
            <person name="Mereny Z."/>
            <person name="Hegedus B."/>
            <person name="Baldrian P."/>
            <person name="Stursova M."/>
            <person name="Weitz H."/>
            <person name="Taylor A."/>
            <person name="Grigoriev I.V."/>
            <person name="Nagy L.G."/>
            <person name="Martin F."/>
            <person name="Kauserud H."/>
        </authorList>
    </citation>
    <scope>NUCLEOTIDE SEQUENCE</scope>
    <source>
        <strain evidence="2">CBHHK002</strain>
    </source>
</reference>
<name>A0AAD7ASR7_9AGAR</name>
<evidence type="ECO:0000313" key="2">
    <source>
        <dbReference type="EMBL" id="KAJ7367134.1"/>
    </source>
</evidence>
<feature type="compositionally biased region" description="Basic and acidic residues" evidence="1">
    <location>
        <begin position="368"/>
        <end position="383"/>
    </location>
</feature>
<gene>
    <name evidence="2" type="ORF">DFH08DRAFT_797967</name>
</gene>
<proteinExistence type="predicted"/>